<feature type="signal peptide" evidence="1">
    <location>
        <begin position="1"/>
        <end position="30"/>
    </location>
</feature>
<sequence>MRRQLSMLVGGTAAALVGALVAASSAQINAGPNDRSARPVNLMSAGPDDIPQAPALGGIPDAPPDTTTGLDVRAKVAASEAAQNGADISFTVLDRTTGQTLTGGDDAPFPIASVSKLFIADDLLMQVAKGQRQLTPAEQQSFDVMLRSSDDSAADVFWGDGGGNAIINRVSARYGLESTSPPYDGNWWNTMSTTANLVRYYDMLLDGTGGLPASQAAAILGDLSESTPTGVDGYPQRFGIPDALFAETVAVKQGWMCCWNGGNWLHMTTGVIGADHRFVMAMAALQPVDDATARATMTQVVKTMFPGGRI</sequence>
<dbReference type="GO" id="GO:0030655">
    <property type="term" value="P:beta-lactam antibiotic catabolic process"/>
    <property type="evidence" value="ECO:0007669"/>
    <property type="project" value="InterPro"/>
</dbReference>
<keyword evidence="3" id="KW-1185">Reference proteome</keyword>
<dbReference type="SUPFAM" id="SSF56601">
    <property type="entry name" value="beta-lactamase/transpeptidase-like"/>
    <property type="match status" value="1"/>
</dbReference>
<dbReference type="PANTHER" id="PTHR35333:SF3">
    <property type="entry name" value="BETA-LACTAMASE-TYPE TRANSPEPTIDASE FOLD CONTAINING PROTEIN"/>
    <property type="match status" value="1"/>
</dbReference>
<evidence type="ECO:0000256" key="1">
    <source>
        <dbReference type="SAM" id="SignalP"/>
    </source>
</evidence>
<protein>
    <submittedName>
        <fullName evidence="2">LppW family protein</fullName>
    </submittedName>
</protein>
<dbReference type="Proteomes" id="UP000466445">
    <property type="component" value="Chromosome"/>
</dbReference>
<dbReference type="GO" id="GO:0046677">
    <property type="term" value="P:response to antibiotic"/>
    <property type="evidence" value="ECO:0007669"/>
    <property type="project" value="InterPro"/>
</dbReference>
<organism evidence="2 3">
    <name type="scientific">Mycolicibacterium sarraceniae</name>
    <dbReference type="NCBI Taxonomy" id="1534348"/>
    <lineage>
        <taxon>Bacteria</taxon>
        <taxon>Bacillati</taxon>
        <taxon>Actinomycetota</taxon>
        <taxon>Actinomycetes</taxon>
        <taxon>Mycobacteriales</taxon>
        <taxon>Mycobacteriaceae</taxon>
        <taxon>Mycolicibacterium</taxon>
    </lineage>
</organism>
<evidence type="ECO:0000313" key="2">
    <source>
        <dbReference type="EMBL" id="BBY60011.1"/>
    </source>
</evidence>
<dbReference type="GO" id="GO:0008800">
    <property type="term" value="F:beta-lactamase activity"/>
    <property type="evidence" value="ECO:0007669"/>
    <property type="project" value="InterPro"/>
</dbReference>
<dbReference type="KEGG" id="msar:MSAR_31470"/>
<name>A0A7I7SUL1_9MYCO</name>
<dbReference type="PANTHER" id="PTHR35333">
    <property type="entry name" value="BETA-LACTAMASE"/>
    <property type="match status" value="1"/>
</dbReference>
<dbReference type="RefSeq" id="WP_163698338.1">
    <property type="nucleotide sequence ID" value="NZ_AP022595.1"/>
</dbReference>
<dbReference type="EMBL" id="AP022595">
    <property type="protein sequence ID" value="BBY60011.1"/>
    <property type="molecule type" value="Genomic_DNA"/>
</dbReference>
<dbReference type="Gene3D" id="3.40.710.10">
    <property type="entry name" value="DD-peptidase/beta-lactamase superfamily"/>
    <property type="match status" value="1"/>
</dbReference>
<accession>A0A7I7SUL1</accession>
<dbReference type="InterPro" id="IPR000871">
    <property type="entry name" value="Beta-lactam_class-A"/>
</dbReference>
<keyword evidence="1" id="KW-0732">Signal</keyword>
<dbReference type="InterPro" id="IPR012338">
    <property type="entry name" value="Beta-lactam/transpept-like"/>
</dbReference>
<gene>
    <name evidence="2" type="ORF">MSAR_31470</name>
</gene>
<evidence type="ECO:0000313" key="3">
    <source>
        <dbReference type="Proteomes" id="UP000466445"/>
    </source>
</evidence>
<feature type="chain" id="PRO_5039466531" evidence="1">
    <location>
        <begin position="31"/>
        <end position="310"/>
    </location>
</feature>
<dbReference type="AlphaFoldDB" id="A0A7I7SUL1"/>
<reference evidence="2 3" key="1">
    <citation type="journal article" date="2019" name="Emerg. Microbes Infect.">
        <title>Comprehensive subspecies identification of 175 nontuberculous mycobacteria species based on 7547 genomic profiles.</title>
        <authorList>
            <person name="Matsumoto Y."/>
            <person name="Kinjo T."/>
            <person name="Motooka D."/>
            <person name="Nabeya D."/>
            <person name="Jung N."/>
            <person name="Uechi K."/>
            <person name="Horii T."/>
            <person name="Iida T."/>
            <person name="Fujita J."/>
            <person name="Nakamura S."/>
        </authorList>
    </citation>
    <scope>NUCLEOTIDE SEQUENCE [LARGE SCALE GENOMIC DNA]</scope>
    <source>
        <strain evidence="2 3">JCM 30395</strain>
    </source>
</reference>
<proteinExistence type="predicted"/>